<dbReference type="EMBL" id="CADEAL010001347">
    <property type="protein sequence ID" value="CAB1431539.1"/>
    <property type="molecule type" value="Genomic_DNA"/>
</dbReference>
<keyword evidence="2" id="KW-1185">Reference proteome</keyword>
<accession>A0A9N7YPA1</accession>
<gene>
    <name evidence="1" type="ORF">PLEPLA_LOCUS19596</name>
</gene>
<sequence>MQTGIESSPSATGEQCTTPHLDEAVVVTDLDDVLQDPSYTKEGEDIDSMSCFESQITGADIRMQQNVCVEEQRWNRKLNHEEYDEPHLKIKQGTTLVQQINTIPYLKVRKQCYSSSMPDHHCTDSKSKCARWQC</sequence>
<comment type="caution">
    <text evidence="1">The sequence shown here is derived from an EMBL/GenBank/DDBJ whole genome shotgun (WGS) entry which is preliminary data.</text>
</comment>
<protein>
    <submittedName>
        <fullName evidence="1">Uncharacterized protein</fullName>
    </submittedName>
</protein>
<name>A0A9N7YPA1_PLEPL</name>
<evidence type="ECO:0000313" key="1">
    <source>
        <dbReference type="EMBL" id="CAB1431539.1"/>
    </source>
</evidence>
<organism evidence="1 2">
    <name type="scientific">Pleuronectes platessa</name>
    <name type="common">European plaice</name>
    <dbReference type="NCBI Taxonomy" id="8262"/>
    <lineage>
        <taxon>Eukaryota</taxon>
        <taxon>Metazoa</taxon>
        <taxon>Chordata</taxon>
        <taxon>Craniata</taxon>
        <taxon>Vertebrata</taxon>
        <taxon>Euteleostomi</taxon>
        <taxon>Actinopterygii</taxon>
        <taxon>Neopterygii</taxon>
        <taxon>Teleostei</taxon>
        <taxon>Neoteleostei</taxon>
        <taxon>Acanthomorphata</taxon>
        <taxon>Carangaria</taxon>
        <taxon>Pleuronectiformes</taxon>
        <taxon>Pleuronectoidei</taxon>
        <taxon>Pleuronectidae</taxon>
        <taxon>Pleuronectes</taxon>
    </lineage>
</organism>
<evidence type="ECO:0000313" key="2">
    <source>
        <dbReference type="Proteomes" id="UP001153269"/>
    </source>
</evidence>
<reference evidence="1" key="1">
    <citation type="submission" date="2020-03" db="EMBL/GenBank/DDBJ databases">
        <authorList>
            <person name="Weist P."/>
        </authorList>
    </citation>
    <scope>NUCLEOTIDE SEQUENCE</scope>
</reference>
<dbReference type="AlphaFoldDB" id="A0A9N7YPA1"/>
<dbReference type="Proteomes" id="UP001153269">
    <property type="component" value="Unassembled WGS sequence"/>
</dbReference>
<proteinExistence type="predicted"/>